<dbReference type="InterPro" id="IPR051449">
    <property type="entry name" value="ABC-2_transporter_component"/>
</dbReference>
<organism evidence="10 11">
    <name type="scientific">Rhizobium binae</name>
    <dbReference type="NCBI Taxonomy" id="1138190"/>
    <lineage>
        <taxon>Bacteria</taxon>
        <taxon>Pseudomonadati</taxon>
        <taxon>Pseudomonadota</taxon>
        <taxon>Alphaproteobacteria</taxon>
        <taxon>Hyphomicrobiales</taxon>
        <taxon>Rhizobiaceae</taxon>
        <taxon>Rhizobium/Agrobacterium group</taxon>
        <taxon>Rhizobium</taxon>
    </lineage>
</organism>
<dbReference type="Gene3D" id="3.40.1710.10">
    <property type="entry name" value="abc type-2 transporter like domain"/>
    <property type="match status" value="1"/>
</dbReference>
<keyword evidence="6 8" id="KW-1133">Transmembrane helix</keyword>
<evidence type="ECO:0000256" key="5">
    <source>
        <dbReference type="ARBA" id="ARBA00022692"/>
    </source>
</evidence>
<evidence type="ECO:0000256" key="2">
    <source>
        <dbReference type="ARBA" id="ARBA00007783"/>
    </source>
</evidence>
<dbReference type="RefSeq" id="WP_168296164.1">
    <property type="nucleotide sequence ID" value="NZ_CP071604.1"/>
</dbReference>
<keyword evidence="3" id="KW-0813">Transport</keyword>
<dbReference type="InterPro" id="IPR047817">
    <property type="entry name" value="ABC2_TM_bact-type"/>
</dbReference>
<feature type="transmembrane region" description="Helical" evidence="8">
    <location>
        <begin position="22"/>
        <end position="39"/>
    </location>
</feature>
<evidence type="ECO:0000256" key="4">
    <source>
        <dbReference type="ARBA" id="ARBA00022475"/>
    </source>
</evidence>
<proteinExistence type="inferred from homology"/>
<evidence type="ECO:0000256" key="6">
    <source>
        <dbReference type="ARBA" id="ARBA00022989"/>
    </source>
</evidence>
<comment type="subcellular location">
    <subcellularLocation>
        <location evidence="1">Cell membrane</location>
        <topology evidence="1">Multi-pass membrane protein</topology>
    </subcellularLocation>
</comment>
<keyword evidence="11" id="KW-1185">Reference proteome</keyword>
<feature type="transmembrane region" description="Helical" evidence="8">
    <location>
        <begin position="173"/>
        <end position="199"/>
    </location>
</feature>
<reference evidence="10 11" key="1">
    <citation type="submission" date="2024-06" db="EMBL/GenBank/DDBJ databases">
        <title>Genomic Encyclopedia of Type Strains, Phase IV (KMG-IV): sequencing the most valuable type-strain genomes for metagenomic binning, comparative biology and taxonomic classification.</title>
        <authorList>
            <person name="Goeker M."/>
        </authorList>
    </citation>
    <scope>NUCLEOTIDE SEQUENCE [LARGE SCALE GENOMIC DNA]</scope>
    <source>
        <strain evidence="10 11">DSM 29288</strain>
    </source>
</reference>
<accession>A0ABV2MKI5</accession>
<keyword evidence="4" id="KW-1003">Cell membrane</keyword>
<dbReference type="Proteomes" id="UP001549077">
    <property type="component" value="Unassembled WGS sequence"/>
</dbReference>
<evidence type="ECO:0000256" key="1">
    <source>
        <dbReference type="ARBA" id="ARBA00004651"/>
    </source>
</evidence>
<protein>
    <submittedName>
        <fullName evidence="10">ABC-2 type transport system permease protein</fullName>
    </submittedName>
</protein>
<dbReference type="PANTHER" id="PTHR30294:SF47">
    <property type="entry name" value="INNER MEMBRANE TRANSPORT PERMEASE YHHJ"/>
    <property type="match status" value="1"/>
</dbReference>
<dbReference type="EMBL" id="JBEPMY010000008">
    <property type="protein sequence ID" value="MET3755862.1"/>
    <property type="molecule type" value="Genomic_DNA"/>
</dbReference>
<feature type="transmembrane region" description="Helical" evidence="8">
    <location>
        <begin position="219"/>
        <end position="243"/>
    </location>
</feature>
<evidence type="ECO:0000256" key="7">
    <source>
        <dbReference type="ARBA" id="ARBA00023136"/>
    </source>
</evidence>
<gene>
    <name evidence="10" type="ORF">ABID08_003233</name>
</gene>
<name>A0ABV2MKI5_9HYPH</name>
<keyword evidence="5 8" id="KW-0812">Transmembrane</keyword>
<dbReference type="PANTHER" id="PTHR30294">
    <property type="entry name" value="MEMBRANE COMPONENT OF ABC TRANSPORTER YHHJ-RELATED"/>
    <property type="match status" value="1"/>
</dbReference>
<dbReference type="GeneID" id="91149999"/>
<feature type="transmembrane region" description="Helical" evidence="8">
    <location>
        <begin position="347"/>
        <end position="365"/>
    </location>
</feature>
<comment type="caution">
    <text evidence="10">The sequence shown here is derived from an EMBL/GenBank/DDBJ whole genome shotgun (WGS) entry which is preliminary data.</text>
</comment>
<evidence type="ECO:0000313" key="10">
    <source>
        <dbReference type="EMBL" id="MET3755862.1"/>
    </source>
</evidence>
<keyword evidence="7 8" id="KW-0472">Membrane</keyword>
<evidence type="ECO:0000256" key="3">
    <source>
        <dbReference type="ARBA" id="ARBA00022448"/>
    </source>
</evidence>
<evidence type="ECO:0000256" key="8">
    <source>
        <dbReference type="SAM" id="Phobius"/>
    </source>
</evidence>
<evidence type="ECO:0000313" key="11">
    <source>
        <dbReference type="Proteomes" id="UP001549077"/>
    </source>
</evidence>
<dbReference type="Pfam" id="PF12698">
    <property type="entry name" value="ABC2_membrane_3"/>
    <property type="match status" value="1"/>
</dbReference>
<comment type="similarity">
    <text evidence="2">Belongs to the ABC-2 integral membrane protein family.</text>
</comment>
<dbReference type="PROSITE" id="PS51012">
    <property type="entry name" value="ABC_TM2"/>
    <property type="match status" value="1"/>
</dbReference>
<dbReference type="InterPro" id="IPR013525">
    <property type="entry name" value="ABC2_TM"/>
</dbReference>
<feature type="domain" description="ABC transmembrane type-2" evidence="9">
    <location>
        <begin position="132"/>
        <end position="368"/>
    </location>
</feature>
<feature type="transmembrane region" description="Helical" evidence="8">
    <location>
        <begin position="317"/>
        <end position="335"/>
    </location>
</feature>
<evidence type="ECO:0000259" key="9">
    <source>
        <dbReference type="PROSITE" id="PS51012"/>
    </source>
</evidence>
<feature type="transmembrane region" description="Helical" evidence="8">
    <location>
        <begin position="255"/>
        <end position="280"/>
    </location>
</feature>
<feature type="transmembrane region" description="Helical" evidence="8">
    <location>
        <begin position="286"/>
        <end position="305"/>
    </location>
</feature>
<sequence length="370" mass="40022">MRLATIFHLGIKELRGLMRDPILLGLIVYSFTVAVYAEARAVPQTLRNAPIAIVDEDGSPLSLRIADAFLKPYFKPPVTITADEMDARMDAGTDTFAIDIPPHFQSDLIAGKTPVIQLNVDATRMTQAFSGSGYVQFILAQEVAGFSAKQTIAPTPQVNLALRARFNPELNQTWFGSVMNVINTVTMLSIILTGTALIREREHGTVEHLLVMPVTPIEIMLAKVWSMGLVVFVATALSLVFVVEGLLRVPIEGSLALFMAGAAIHLLAATAMGIALATIAGSMPQFGLLLMLVLMPLQILSGATTPRESMPEAIQTIMLAAPNTHFITMAQAILYRGAGFSSVWQQFLWLAGIAAVLFAFSLGGFRRSLR</sequence>